<sequence length="90" mass="10726">MRFAVVENSSDPVSVEDVEAEARRRLRYLKLDQWRTREFITGRPMPEVIQHLAQQIDLASRAISRMSPIPPDFYDDVYWPRMWEVEFSPT</sequence>
<gene>
    <name evidence="1" type="ORF">N8A98_20430</name>
</gene>
<accession>A0ABY6CCM2</accession>
<dbReference type="RefSeq" id="WP_113120689.1">
    <property type="nucleotide sequence ID" value="NZ_CP104965.1"/>
</dbReference>
<proteinExistence type="predicted"/>
<evidence type="ECO:0000313" key="2">
    <source>
        <dbReference type="Proteomes" id="UP001061862"/>
    </source>
</evidence>
<organism evidence="1 2">
    <name type="scientific">Devosia neptuniae</name>
    <dbReference type="NCBI Taxonomy" id="191302"/>
    <lineage>
        <taxon>Bacteria</taxon>
        <taxon>Pseudomonadati</taxon>
        <taxon>Pseudomonadota</taxon>
        <taxon>Alphaproteobacteria</taxon>
        <taxon>Hyphomicrobiales</taxon>
        <taxon>Devosiaceae</taxon>
        <taxon>Devosia</taxon>
    </lineage>
</organism>
<dbReference type="EMBL" id="CP104965">
    <property type="protein sequence ID" value="UXN69563.1"/>
    <property type="molecule type" value="Genomic_DNA"/>
</dbReference>
<evidence type="ECO:0000313" key="1">
    <source>
        <dbReference type="EMBL" id="UXN69563.1"/>
    </source>
</evidence>
<dbReference type="Proteomes" id="UP001061862">
    <property type="component" value="Chromosome"/>
</dbReference>
<keyword evidence="2" id="KW-1185">Reference proteome</keyword>
<protein>
    <submittedName>
        <fullName evidence="1">Uncharacterized protein</fullName>
    </submittedName>
</protein>
<reference evidence="1 2" key="1">
    <citation type="submission" date="2022-09" db="EMBL/GenBank/DDBJ databases">
        <title>Interaction between co-microsymbionts with complementary sets of symbiotic genes in legume-rhizobium systems.</title>
        <authorList>
            <person name="Safronova V."/>
            <person name="Sazanova A."/>
            <person name="Afonin A."/>
            <person name="Chirak E."/>
        </authorList>
    </citation>
    <scope>NUCLEOTIDE SEQUENCE [LARGE SCALE GENOMIC DNA]</scope>
    <source>
        <strain evidence="1 2">A18/4-1</strain>
    </source>
</reference>
<name>A0ABY6CCM2_9HYPH</name>